<protein>
    <submittedName>
        <fullName evidence="7">Uncharacterized protein</fullName>
    </submittedName>
</protein>
<comment type="subcellular location">
    <subcellularLocation>
        <location evidence="1">Membrane</location>
        <topology evidence="1">Multi-pass membrane protein</topology>
    </subcellularLocation>
</comment>
<dbReference type="PANTHER" id="PTHR43791:SF3">
    <property type="entry name" value="MAJOR FACILITATOR SUPERFAMILY (MFS) PROFILE DOMAIN-CONTAINING PROTEIN"/>
    <property type="match status" value="1"/>
</dbReference>
<evidence type="ECO:0000256" key="4">
    <source>
        <dbReference type="ARBA" id="ARBA00022989"/>
    </source>
</evidence>
<evidence type="ECO:0000256" key="5">
    <source>
        <dbReference type="ARBA" id="ARBA00023136"/>
    </source>
</evidence>
<keyword evidence="3 6" id="KW-0812">Transmembrane</keyword>
<evidence type="ECO:0000313" key="7">
    <source>
        <dbReference type="EMBL" id="KAJ7782663.1"/>
    </source>
</evidence>
<accession>A0AAD7KGB4</accession>
<evidence type="ECO:0000256" key="3">
    <source>
        <dbReference type="ARBA" id="ARBA00022692"/>
    </source>
</evidence>
<dbReference type="PANTHER" id="PTHR43791">
    <property type="entry name" value="PERMEASE-RELATED"/>
    <property type="match status" value="1"/>
</dbReference>
<dbReference type="Proteomes" id="UP001215598">
    <property type="component" value="Unassembled WGS sequence"/>
</dbReference>
<sequence length="108" mass="12148">MTSSHEVEQDYVEKKDDSSVSLSSLELVGDKARFERRILRSVDLHLIPVLSLLYSMALVDRINLGAARTAGMGPALHLEIGERYSIASVLYFPPYILLLVSIFCRRHS</sequence>
<dbReference type="GO" id="GO:0022857">
    <property type="term" value="F:transmembrane transporter activity"/>
    <property type="evidence" value="ECO:0007669"/>
    <property type="project" value="TreeGrafter"/>
</dbReference>
<evidence type="ECO:0000256" key="6">
    <source>
        <dbReference type="SAM" id="Phobius"/>
    </source>
</evidence>
<evidence type="ECO:0000256" key="1">
    <source>
        <dbReference type="ARBA" id="ARBA00004141"/>
    </source>
</evidence>
<dbReference type="GO" id="GO:0016020">
    <property type="term" value="C:membrane"/>
    <property type="evidence" value="ECO:0007669"/>
    <property type="project" value="UniProtKB-SubCell"/>
</dbReference>
<dbReference type="EMBL" id="JARKIB010000003">
    <property type="protein sequence ID" value="KAJ7782663.1"/>
    <property type="molecule type" value="Genomic_DNA"/>
</dbReference>
<evidence type="ECO:0000313" key="8">
    <source>
        <dbReference type="Proteomes" id="UP001215598"/>
    </source>
</evidence>
<keyword evidence="5 6" id="KW-0472">Membrane</keyword>
<feature type="transmembrane region" description="Helical" evidence="6">
    <location>
        <begin position="44"/>
        <end position="64"/>
    </location>
</feature>
<keyword evidence="8" id="KW-1185">Reference proteome</keyword>
<comment type="caution">
    <text evidence="7">The sequence shown here is derived from an EMBL/GenBank/DDBJ whole genome shotgun (WGS) entry which is preliminary data.</text>
</comment>
<keyword evidence="2" id="KW-0813">Transport</keyword>
<reference evidence="7" key="1">
    <citation type="submission" date="2023-03" db="EMBL/GenBank/DDBJ databases">
        <title>Massive genome expansion in bonnet fungi (Mycena s.s.) driven by repeated elements and novel gene families across ecological guilds.</title>
        <authorList>
            <consortium name="Lawrence Berkeley National Laboratory"/>
            <person name="Harder C.B."/>
            <person name="Miyauchi S."/>
            <person name="Viragh M."/>
            <person name="Kuo A."/>
            <person name="Thoen E."/>
            <person name="Andreopoulos B."/>
            <person name="Lu D."/>
            <person name="Skrede I."/>
            <person name="Drula E."/>
            <person name="Henrissat B."/>
            <person name="Morin E."/>
            <person name="Kohler A."/>
            <person name="Barry K."/>
            <person name="LaButti K."/>
            <person name="Morin E."/>
            <person name="Salamov A."/>
            <person name="Lipzen A."/>
            <person name="Mereny Z."/>
            <person name="Hegedus B."/>
            <person name="Baldrian P."/>
            <person name="Stursova M."/>
            <person name="Weitz H."/>
            <person name="Taylor A."/>
            <person name="Grigoriev I.V."/>
            <person name="Nagy L.G."/>
            <person name="Martin F."/>
            <person name="Kauserud H."/>
        </authorList>
    </citation>
    <scope>NUCLEOTIDE SEQUENCE</scope>
    <source>
        <strain evidence="7">CBHHK182m</strain>
    </source>
</reference>
<evidence type="ECO:0000256" key="2">
    <source>
        <dbReference type="ARBA" id="ARBA00022448"/>
    </source>
</evidence>
<feature type="transmembrane region" description="Helical" evidence="6">
    <location>
        <begin position="84"/>
        <end position="104"/>
    </location>
</feature>
<name>A0AAD7KGB4_9AGAR</name>
<proteinExistence type="predicted"/>
<keyword evidence="4 6" id="KW-1133">Transmembrane helix</keyword>
<dbReference type="AlphaFoldDB" id="A0AAD7KGB4"/>
<gene>
    <name evidence="7" type="ORF">B0H16DRAFT_464237</name>
</gene>
<organism evidence="7 8">
    <name type="scientific">Mycena metata</name>
    <dbReference type="NCBI Taxonomy" id="1033252"/>
    <lineage>
        <taxon>Eukaryota</taxon>
        <taxon>Fungi</taxon>
        <taxon>Dikarya</taxon>
        <taxon>Basidiomycota</taxon>
        <taxon>Agaricomycotina</taxon>
        <taxon>Agaricomycetes</taxon>
        <taxon>Agaricomycetidae</taxon>
        <taxon>Agaricales</taxon>
        <taxon>Marasmiineae</taxon>
        <taxon>Mycenaceae</taxon>
        <taxon>Mycena</taxon>
    </lineage>
</organism>